<reference evidence="13 14" key="1">
    <citation type="journal article" date="2016" name="Int. J. Syst. Evol. Microbiol.">
        <title>Descriptions of Anaerotaenia torta gen. nov., sp. nov. and Anaerocolumna cellulosilytica gen. nov., sp. nov. isolated from a methanogenic reactor of cattle waste.</title>
        <authorList>
            <person name="Uek A."/>
            <person name="Ohtaki Y."/>
            <person name="Kaku N."/>
            <person name="Ueki K."/>
        </authorList>
    </citation>
    <scope>NUCLEOTIDE SEQUENCE [LARGE SCALE GENOMIC DNA]</scope>
    <source>
        <strain evidence="13 14">SN021</strain>
    </source>
</reference>
<feature type="binding site" evidence="9">
    <location>
        <position position="145"/>
    </location>
    <ligand>
        <name>NAD(+)</name>
        <dbReference type="ChEBI" id="CHEBI:57540"/>
    </ligand>
</feature>
<evidence type="ECO:0000313" key="14">
    <source>
        <dbReference type="Proteomes" id="UP000515561"/>
    </source>
</evidence>
<dbReference type="Pfam" id="PF01761">
    <property type="entry name" value="DHQ_synthase"/>
    <property type="match status" value="1"/>
</dbReference>
<dbReference type="UniPathway" id="UPA00053">
    <property type="reaction ID" value="UER00085"/>
</dbReference>
<sequence length="365" mass="41624">MNNIITVNYEDKPIYDITLEYNYNMLCRELNKLGTSRKKVCIVTDSNLSRHYLNELIELLKDYAKVVETFTFPAGENSKNLGTVQELYNRLIQSNFDRKDLLVALGGGVVGDLTGYAAATYLRGIQFIQLPTSLLAMVDSSIGGKTGVDFQDYKNMIGAFHQPAAVYMNLSTLYSLSDVQYYSGLGEIIKYGLIKDRSYYSWLKKNIDSIKNREPDSLRELVYKSCRIKQEVVEKDPKEQGERALLNFGHTIGHAIEKLMDFKLLHGECVAVGMVAASYLSYKKKWITLEELEDIKVVIKAFELPISVRGLNPNEIYRVTTHDKKMEGNKIKFVLLRCIGEAYIDMDVTQTEILESIQYILEDSF</sequence>
<keyword evidence="6 9" id="KW-0520">NAD</keyword>
<evidence type="ECO:0000256" key="5">
    <source>
        <dbReference type="ARBA" id="ARBA00022833"/>
    </source>
</evidence>
<feature type="binding site" evidence="9">
    <location>
        <position position="250"/>
    </location>
    <ligand>
        <name>Zn(2+)</name>
        <dbReference type="ChEBI" id="CHEBI:29105"/>
    </ligand>
</feature>
<dbReference type="InterPro" id="IPR030963">
    <property type="entry name" value="DHQ_synth_fam"/>
</dbReference>
<dbReference type="KEGG" id="acel:acsn021_25910"/>
<comment type="function">
    <text evidence="9">Catalyzes the conversion of 3-deoxy-D-arabino-heptulosonate 7-phosphate (DAHP) to dehydroquinate (DHQ).</text>
</comment>
<keyword evidence="9" id="KW-0057">Aromatic amino acid biosynthesis</keyword>
<feature type="binding site" evidence="9">
    <location>
        <position position="187"/>
    </location>
    <ligand>
        <name>Zn(2+)</name>
        <dbReference type="ChEBI" id="CHEBI:29105"/>
    </ligand>
</feature>
<dbReference type="GO" id="GO:0003856">
    <property type="term" value="F:3-dehydroquinate synthase activity"/>
    <property type="evidence" value="ECO:0007669"/>
    <property type="project" value="UniProtKB-UniRule"/>
</dbReference>
<dbReference type="Gene3D" id="1.20.1090.10">
    <property type="entry name" value="Dehydroquinate synthase-like - alpha domain"/>
    <property type="match status" value="1"/>
</dbReference>
<feature type="binding site" evidence="9">
    <location>
        <begin position="132"/>
        <end position="133"/>
    </location>
    <ligand>
        <name>NAD(+)</name>
        <dbReference type="ChEBI" id="CHEBI:57540"/>
    </ligand>
</feature>
<dbReference type="PANTHER" id="PTHR43622">
    <property type="entry name" value="3-DEHYDROQUINATE SYNTHASE"/>
    <property type="match status" value="1"/>
</dbReference>
<dbReference type="HAMAP" id="MF_00110">
    <property type="entry name" value="DHQ_synthase"/>
    <property type="match status" value="1"/>
</dbReference>
<comment type="cofactor">
    <cofactor evidence="2">
        <name>Zn(2+)</name>
        <dbReference type="ChEBI" id="CHEBI:29105"/>
    </cofactor>
</comment>
<dbReference type="RefSeq" id="WP_184088517.1">
    <property type="nucleotide sequence ID" value="NZ_AP023367.1"/>
</dbReference>
<keyword evidence="9" id="KW-0028">Amino-acid biosynthesis</keyword>
<name>A0A6S6R6D7_9FIRM</name>
<organism evidence="13 14">
    <name type="scientific">Anaerocolumna cellulosilytica</name>
    <dbReference type="NCBI Taxonomy" id="433286"/>
    <lineage>
        <taxon>Bacteria</taxon>
        <taxon>Bacillati</taxon>
        <taxon>Bacillota</taxon>
        <taxon>Clostridia</taxon>
        <taxon>Lachnospirales</taxon>
        <taxon>Lachnospiraceae</taxon>
        <taxon>Anaerocolumna</taxon>
    </lineage>
</organism>
<dbReference type="GO" id="GO:0008652">
    <property type="term" value="P:amino acid biosynthetic process"/>
    <property type="evidence" value="ECO:0007669"/>
    <property type="project" value="UniProtKB-KW"/>
</dbReference>
<feature type="binding site" evidence="9">
    <location>
        <position position="266"/>
    </location>
    <ligand>
        <name>Zn(2+)</name>
        <dbReference type="ChEBI" id="CHEBI:29105"/>
    </ligand>
</feature>
<dbReference type="InterPro" id="IPR030960">
    <property type="entry name" value="DHQS/DOIS_N"/>
</dbReference>
<evidence type="ECO:0000256" key="6">
    <source>
        <dbReference type="ARBA" id="ARBA00023027"/>
    </source>
</evidence>
<evidence type="ECO:0000259" key="11">
    <source>
        <dbReference type="Pfam" id="PF01761"/>
    </source>
</evidence>
<feature type="domain" description="3-dehydroquinate synthase N-terminal" evidence="11">
    <location>
        <begin position="70"/>
        <end position="180"/>
    </location>
</feature>
<accession>A0A6S6R6D7</accession>
<dbReference type="FunFam" id="3.40.50.1970:FF:000007">
    <property type="entry name" value="Pentafunctional AROM polypeptide"/>
    <property type="match status" value="1"/>
</dbReference>
<dbReference type="NCBIfam" id="TIGR01357">
    <property type="entry name" value="aroB"/>
    <property type="match status" value="1"/>
</dbReference>
<evidence type="ECO:0000313" key="13">
    <source>
        <dbReference type="EMBL" id="BCJ95022.1"/>
    </source>
</evidence>
<comment type="cofactor">
    <cofactor evidence="9">
        <name>Co(2+)</name>
        <dbReference type="ChEBI" id="CHEBI:48828"/>
    </cofactor>
    <cofactor evidence="9">
        <name>Zn(2+)</name>
        <dbReference type="ChEBI" id="CHEBI:29105"/>
    </cofactor>
    <text evidence="9">Binds 1 divalent metal cation per subunit. Can use either Co(2+) or Zn(2+).</text>
</comment>
<evidence type="ECO:0000256" key="7">
    <source>
        <dbReference type="ARBA" id="ARBA00023239"/>
    </source>
</evidence>
<comment type="pathway">
    <text evidence="9">Metabolic intermediate biosynthesis; chorismate biosynthesis; chorismate from D-erythrose 4-phosphate and phosphoenolpyruvate: step 2/7.</text>
</comment>
<dbReference type="Proteomes" id="UP000515561">
    <property type="component" value="Chromosome"/>
</dbReference>
<evidence type="ECO:0000256" key="10">
    <source>
        <dbReference type="NCBIfam" id="TIGR01357"/>
    </source>
</evidence>
<comment type="cofactor">
    <cofactor evidence="1 9">
        <name>NAD(+)</name>
        <dbReference type="ChEBI" id="CHEBI:57540"/>
    </cofactor>
</comment>
<comment type="caution">
    <text evidence="9">Lacks conserved residue(s) required for the propagation of feature annotation.</text>
</comment>
<evidence type="ECO:0000256" key="2">
    <source>
        <dbReference type="ARBA" id="ARBA00001947"/>
    </source>
</evidence>
<keyword evidence="5 9" id="KW-0862">Zinc</keyword>
<dbReference type="InterPro" id="IPR016037">
    <property type="entry name" value="DHQ_synth_AroB"/>
</dbReference>
<feature type="binding site" evidence="9">
    <location>
        <begin position="108"/>
        <end position="112"/>
    </location>
    <ligand>
        <name>NAD(+)</name>
        <dbReference type="ChEBI" id="CHEBI:57540"/>
    </ligand>
</feature>
<keyword evidence="9" id="KW-0963">Cytoplasm</keyword>
<evidence type="ECO:0000256" key="3">
    <source>
        <dbReference type="ARBA" id="ARBA00022723"/>
    </source>
</evidence>
<evidence type="ECO:0000256" key="8">
    <source>
        <dbReference type="ARBA" id="ARBA00023285"/>
    </source>
</evidence>
<evidence type="ECO:0000259" key="12">
    <source>
        <dbReference type="Pfam" id="PF24621"/>
    </source>
</evidence>
<feature type="domain" description="3-dehydroquinate synthase C-terminal" evidence="12">
    <location>
        <begin position="184"/>
        <end position="326"/>
    </location>
</feature>
<dbReference type="PANTHER" id="PTHR43622:SF1">
    <property type="entry name" value="3-DEHYDROQUINATE SYNTHASE"/>
    <property type="match status" value="1"/>
</dbReference>
<comment type="similarity">
    <text evidence="9">Belongs to the sugar phosphate cyclases superfamily. Dehydroquinate synthase family.</text>
</comment>
<dbReference type="GO" id="GO:0000166">
    <property type="term" value="F:nucleotide binding"/>
    <property type="evidence" value="ECO:0007669"/>
    <property type="project" value="UniProtKB-KW"/>
</dbReference>
<evidence type="ECO:0000256" key="4">
    <source>
        <dbReference type="ARBA" id="ARBA00022741"/>
    </source>
</evidence>
<dbReference type="EC" id="4.2.3.4" evidence="9 10"/>
<evidence type="ECO:0000256" key="1">
    <source>
        <dbReference type="ARBA" id="ARBA00001911"/>
    </source>
</evidence>
<dbReference type="GO" id="GO:0005737">
    <property type="term" value="C:cytoplasm"/>
    <property type="evidence" value="ECO:0007669"/>
    <property type="project" value="UniProtKB-SubCell"/>
</dbReference>
<gene>
    <name evidence="9 13" type="primary">aroB</name>
    <name evidence="13" type="ORF">acsn021_25910</name>
</gene>
<dbReference type="InterPro" id="IPR050071">
    <property type="entry name" value="Dehydroquinate_synthase"/>
</dbReference>
<protein>
    <recommendedName>
        <fullName evidence="9 10">3-dehydroquinate synthase</fullName>
        <shortName evidence="9">DHQS</shortName>
        <ecNumber evidence="9 10">4.2.3.4</ecNumber>
    </recommendedName>
</protein>
<dbReference type="GO" id="GO:0009423">
    <property type="term" value="P:chorismate biosynthetic process"/>
    <property type="evidence" value="ECO:0007669"/>
    <property type="project" value="UniProtKB-UniRule"/>
</dbReference>
<comment type="catalytic activity">
    <reaction evidence="9">
        <text>7-phospho-2-dehydro-3-deoxy-D-arabino-heptonate = 3-dehydroquinate + phosphate</text>
        <dbReference type="Rhea" id="RHEA:21968"/>
        <dbReference type="ChEBI" id="CHEBI:32364"/>
        <dbReference type="ChEBI" id="CHEBI:43474"/>
        <dbReference type="ChEBI" id="CHEBI:58394"/>
        <dbReference type="EC" id="4.2.3.4"/>
    </reaction>
</comment>
<dbReference type="CDD" id="cd08195">
    <property type="entry name" value="DHQS"/>
    <property type="match status" value="1"/>
</dbReference>
<dbReference type="GO" id="GO:0009073">
    <property type="term" value="P:aromatic amino acid family biosynthetic process"/>
    <property type="evidence" value="ECO:0007669"/>
    <property type="project" value="UniProtKB-KW"/>
</dbReference>
<dbReference type="GO" id="GO:0046872">
    <property type="term" value="F:metal ion binding"/>
    <property type="evidence" value="ECO:0007669"/>
    <property type="project" value="UniProtKB-KW"/>
</dbReference>
<dbReference type="EMBL" id="AP023367">
    <property type="protein sequence ID" value="BCJ95022.1"/>
    <property type="molecule type" value="Genomic_DNA"/>
</dbReference>
<dbReference type="SUPFAM" id="SSF56796">
    <property type="entry name" value="Dehydroquinate synthase-like"/>
    <property type="match status" value="1"/>
</dbReference>
<proteinExistence type="inferred from homology"/>
<evidence type="ECO:0000256" key="9">
    <source>
        <dbReference type="HAMAP-Rule" id="MF_00110"/>
    </source>
</evidence>
<keyword evidence="14" id="KW-1185">Reference proteome</keyword>
<dbReference type="PIRSF" id="PIRSF001455">
    <property type="entry name" value="DHQ_synth"/>
    <property type="match status" value="1"/>
</dbReference>
<dbReference type="Gene3D" id="3.40.50.1970">
    <property type="match status" value="1"/>
</dbReference>
<comment type="subcellular location">
    <subcellularLocation>
        <location evidence="9">Cytoplasm</location>
    </subcellularLocation>
</comment>
<keyword evidence="7 9" id="KW-0456">Lyase</keyword>
<keyword evidence="8 9" id="KW-0170">Cobalt</keyword>
<keyword evidence="4 9" id="KW-0547">Nucleotide-binding</keyword>
<dbReference type="InterPro" id="IPR056179">
    <property type="entry name" value="DHQS_C"/>
</dbReference>
<keyword evidence="3 9" id="KW-0479">Metal-binding</keyword>
<dbReference type="AlphaFoldDB" id="A0A6S6R6D7"/>
<dbReference type="Pfam" id="PF24621">
    <property type="entry name" value="DHQS_C"/>
    <property type="match status" value="1"/>
</dbReference>
<feature type="binding site" evidence="9">
    <location>
        <position position="154"/>
    </location>
    <ligand>
        <name>NAD(+)</name>
        <dbReference type="ChEBI" id="CHEBI:57540"/>
    </ligand>
</feature>